<dbReference type="InterPro" id="IPR032675">
    <property type="entry name" value="LRR_dom_sf"/>
</dbReference>
<organism evidence="3 4">
    <name type="scientific">Ceratodon purpureus</name>
    <name type="common">Fire moss</name>
    <name type="synonym">Dicranum purpureum</name>
    <dbReference type="NCBI Taxonomy" id="3225"/>
    <lineage>
        <taxon>Eukaryota</taxon>
        <taxon>Viridiplantae</taxon>
        <taxon>Streptophyta</taxon>
        <taxon>Embryophyta</taxon>
        <taxon>Bryophyta</taxon>
        <taxon>Bryophytina</taxon>
        <taxon>Bryopsida</taxon>
        <taxon>Dicranidae</taxon>
        <taxon>Pseudoditrichales</taxon>
        <taxon>Ditrichaceae</taxon>
        <taxon>Ceratodon</taxon>
    </lineage>
</organism>
<accession>A0A8T0GN04</accession>
<dbReference type="EMBL" id="CM026431">
    <property type="protein sequence ID" value="KAG0559604.1"/>
    <property type="molecule type" value="Genomic_DNA"/>
</dbReference>
<feature type="compositionally biased region" description="Low complexity" evidence="1">
    <location>
        <begin position="336"/>
        <end position="348"/>
    </location>
</feature>
<dbReference type="InterPro" id="IPR001810">
    <property type="entry name" value="F-box_dom"/>
</dbReference>
<reference evidence="3" key="1">
    <citation type="submission" date="2020-06" db="EMBL/GenBank/DDBJ databases">
        <title>WGS assembly of Ceratodon purpureus strain R40.</title>
        <authorList>
            <person name="Carey S.B."/>
            <person name="Jenkins J."/>
            <person name="Shu S."/>
            <person name="Lovell J.T."/>
            <person name="Sreedasyam A."/>
            <person name="Maumus F."/>
            <person name="Tiley G.P."/>
            <person name="Fernandez-Pozo N."/>
            <person name="Barry K."/>
            <person name="Chen C."/>
            <person name="Wang M."/>
            <person name="Lipzen A."/>
            <person name="Daum C."/>
            <person name="Saski C.A."/>
            <person name="Payton A.C."/>
            <person name="Mcbreen J.C."/>
            <person name="Conrad R.E."/>
            <person name="Kollar L.M."/>
            <person name="Olsson S."/>
            <person name="Huttunen S."/>
            <person name="Landis J.B."/>
            <person name="Wickett N.J."/>
            <person name="Johnson M.G."/>
            <person name="Rensing S.A."/>
            <person name="Grimwood J."/>
            <person name="Schmutz J."/>
            <person name="Mcdaniel S.F."/>
        </authorList>
    </citation>
    <scope>NUCLEOTIDE SEQUENCE</scope>
    <source>
        <strain evidence="3">R40</strain>
    </source>
</reference>
<comment type="caution">
    <text evidence="3">The sequence shown here is derived from an EMBL/GenBank/DDBJ whole genome shotgun (WGS) entry which is preliminary data.</text>
</comment>
<proteinExistence type="predicted"/>
<evidence type="ECO:0000259" key="2">
    <source>
        <dbReference type="Pfam" id="PF00646"/>
    </source>
</evidence>
<dbReference type="PANTHER" id="PTHR13382">
    <property type="entry name" value="MITOCHONDRIAL ATP SYNTHASE COUPLING FACTOR B"/>
    <property type="match status" value="1"/>
</dbReference>
<feature type="domain" description="F-box" evidence="2">
    <location>
        <begin position="10"/>
        <end position="40"/>
    </location>
</feature>
<evidence type="ECO:0000256" key="1">
    <source>
        <dbReference type="SAM" id="MobiDB-lite"/>
    </source>
</evidence>
<dbReference type="Gene3D" id="3.80.10.10">
    <property type="entry name" value="Ribonuclease Inhibitor"/>
    <property type="match status" value="3"/>
</dbReference>
<dbReference type="GO" id="GO:0005737">
    <property type="term" value="C:cytoplasm"/>
    <property type="evidence" value="ECO:0007669"/>
    <property type="project" value="TreeGrafter"/>
</dbReference>
<dbReference type="SUPFAM" id="SSF52047">
    <property type="entry name" value="RNI-like"/>
    <property type="match status" value="2"/>
</dbReference>
<feature type="compositionally biased region" description="Basic and acidic residues" evidence="1">
    <location>
        <begin position="251"/>
        <end position="261"/>
    </location>
</feature>
<evidence type="ECO:0000313" key="4">
    <source>
        <dbReference type="Proteomes" id="UP000822688"/>
    </source>
</evidence>
<feature type="region of interest" description="Disordered" evidence="1">
    <location>
        <begin position="380"/>
        <end position="400"/>
    </location>
</feature>
<dbReference type="Pfam" id="PF00646">
    <property type="entry name" value="F-box"/>
    <property type="match status" value="1"/>
</dbReference>
<dbReference type="AlphaFoldDB" id="A0A8T0GN04"/>
<dbReference type="SUPFAM" id="SSF81383">
    <property type="entry name" value="F-box domain"/>
    <property type="match status" value="1"/>
</dbReference>
<sequence length="920" mass="100907">MEDYSGPNLWDALPEECKSMILSRLSNREAARIARVSKEFDGVVKNIRDSVQLLVLPPDLSPAALEGFVASHRNLKSLSFKRCSAKVKRFLPILEAAAGGKLDSKWYHRRSLESVDFKSCAFLTDVDVNALCVLHSRLEDVNLANCSGISDVALTVLSRYQQSRPDFGEPSPVGSATPSEKLLEDTEESPMPVIQGPEIIKEDPDSFWPELPSLSAQSKVLSNVGVEDVTWGPLLTHSTQSVGLPHTLSEGSDRTSSDKGKGLNTTNPSPPSRSYAQAALKAVDSSPLMVLTNTYRSNVDASSPLAVSADTKSFVDTTGERVALPHIDWTSVQIPSKTSDSSTSSSNDSHLKFPRTPTPAEALVAEEPNQGKLTLFSTRKKKGNKGKLAEARRSSTSLSDRMDTLRLDPATKADLLQRDDMRLPSSRRLDKVVVDDDGKGKKYYSLDFESSGDRRLATRRSLHIPDSHASTSEAEYHKLVEDFKASKVVRVGGAKQVTDQRLEIPSHKSAKDRVEAFRTTHSDVGLFMISRDNTSDRRSDCSDAEDSFQLNLLRNGKKGIQRSQESIPLPAGLDGLQVGTMMKHDKRKDIAPELLEYQMETPIFFGKGDEEHWKARGLRSVSLAGCSDITDKGVQALLRGPSKDSLVSLDISRCSGVTSAGLRLPPVSALENLTAAQLPNISRLFLQLSSEGSLRHLSLAACPKLEDLSLVAPYLQTLNLSNCKKLIRLQLKCPELLSCNLSLCESLETIARFTCGSLQVVNVYGCRLLRPVGFSTILDSTVSLRELRCGGCDRLERLDIPQASFVRLEAQGCSSLRRLNVQSRLLKSVDACGCKNLTEVYLFSPNLRRMLFSNCALLQSLVIPLDAMKQSVDLAVKSRDRDPNASQEGLEISISGCNVSESVQKNLARLSKQWKTTFAT</sequence>
<evidence type="ECO:0000313" key="3">
    <source>
        <dbReference type="EMBL" id="KAG0559604.1"/>
    </source>
</evidence>
<gene>
    <name evidence="3" type="ORF">KC19_10G117700</name>
</gene>
<feature type="region of interest" description="Disordered" evidence="1">
    <location>
        <begin position="240"/>
        <end position="275"/>
    </location>
</feature>
<dbReference type="Proteomes" id="UP000822688">
    <property type="component" value="Chromosome 10"/>
</dbReference>
<dbReference type="SMART" id="SM00367">
    <property type="entry name" value="LRR_CC"/>
    <property type="match status" value="6"/>
</dbReference>
<dbReference type="InterPro" id="IPR006553">
    <property type="entry name" value="Leu-rich_rpt_Cys-con_subtyp"/>
</dbReference>
<protein>
    <recommendedName>
        <fullName evidence="2">F-box domain-containing protein</fullName>
    </recommendedName>
</protein>
<keyword evidence="4" id="KW-1185">Reference proteome</keyword>
<feature type="region of interest" description="Disordered" evidence="1">
    <location>
        <begin position="334"/>
        <end position="355"/>
    </location>
</feature>
<feature type="region of interest" description="Disordered" evidence="1">
    <location>
        <begin position="163"/>
        <end position="190"/>
    </location>
</feature>
<dbReference type="InterPro" id="IPR050648">
    <property type="entry name" value="F-box_LRR-repeat"/>
</dbReference>
<feature type="compositionally biased region" description="Polar residues" evidence="1">
    <location>
        <begin position="263"/>
        <end position="275"/>
    </location>
</feature>
<name>A0A8T0GN04_CERPU</name>
<dbReference type="InterPro" id="IPR036047">
    <property type="entry name" value="F-box-like_dom_sf"/>
</dbReference>